<evidence type="ECO:0000256" key="1">
    <source>
        <dbReference type="SAM" id="MobiDB-lite"/>
    </source>
</evidence>
<keyword evidence="2" id="KW-0472">Membrane</keyword>
<evidence type="ECO:0000256" key="2">
    <source>
        <dbReference type="SAM" id="Phobius"/>
    </source>
</evidence>
<keyword evidence="2" id="KW-0812">Transmembrane</keyword>
<evidence type="ECO:0000313" key="3">
    <source>
        <dbReference type="EMBL" id="OIP82481.1"/>
    </source>
</evidence>
<feature type="compositionally biased region" description="Polar residues" evidence="1">
    <location>
        <begin position="186"/>
        <end position="195"/>
    </location>
</feature>
<comment type="caution">
    <text evidence="3">The sequence shown here is derived from an EMBL/GenBank/DDBJ whole genome shotgun (WGS) entry which is preliminary data.</text>
</comment>
<keyword evidence="2" id="KW-1133">Transmembrane helix</keyword>
<proteinExistence type="predicted"/>
<dbReference type="AlphaFoldDB" id="A0A1J5HB75"/>
<gene>
    <name evidence="3" type="ORF">AUK04_04660</name>
</gene>
<feature type="region of interest" description="Disordered" evidence="1">
    <location>
        <begin position="186"/>
        <end position="209"/>
    </location>
</feature>
<evidence type="ECO:0000313" key="4">
    <source>
        <dbReference type="Proteomes" id="UP000183758"/>
    </source>
</evidence>
<feature type="transmembrane region" description="Helical" evidence="2">
    <location>
        <begin position="6"/>
        <end position="25"/>
    </location>
</feature>
<sequence length="209" mass="23417">MLKPHTIIIVTITGLIIGIVTLLVISSQQPSQKQNETKVIPTTQKIKPDLKYADESGFEFTYSPDLSLKPNDKLSDTQYSQLNITSTKHKGNININVDTTTTSDFSVWEKENKVNTKTNPPKELKIADLSVQQYQVNKKIITIFFDQGVIFSLTLDPADNIAYWITNYNKIIASFKIALPQQEEVSGTTETSDQTIDGGVEYEGEEVIE</sequence>
<accession>A0A1J5HB75</accession>
<dbReference type="Proteomes" id="UP000183758">
    <property type="component" value="Unassembled WGS sequence"/>
</dbReference>
<dbReference type="EMBL" id="MNZM01000112">
    <property type="protein sequence ID" value="OIP82481.1"/>
    <property type="molecule type" value="Genomic_DNA"/>
</dbReference>
<name>A0A1J5HB75_9BACT</name>
<feature type="compositionally biased region" description="Acidic residues" evidence="1">
    <location>
        <begin position="200"/>
        <end position="209"/>
    </location>
</feature>
<reference evidence="3 4" key="1">
    <citation type="journal article" date="2016" name="Environ. Microbiol.">
        <title>Genomic resolution of a cold subsurface aquifer community provides metabolic insights for novel microbes adapted to high CO concentrations.</title>
        <authorList>
            <person name="Probst A.J."/>
            <person name="Castelle C.J."/>
            <person name="Singh A."/>
            <person name="Brown C.T."/>
            <person name="Anantharaman K."/>
            <person name="Sharon I."/>
            <person name="Hug L.A."/>
            <person name="Burstein D."/>
            <person name="Emerson J.B."/>
            <person name="Thomas B.C."/>
            <person name="Banfield J.F."/>
        </authorList>
    </citation>
    <scope>NUCLEOTIDE SEQUENCE [LARGE SCALE GENOMIC DNA]</scope>
    <source>
        <strain evidence="3">CG2_30_33_16</strain>
    </source>
</reference>
<protein>
    <submittedName>
        <fullName evidence="3">Uncharacterized protein</fullName>
    </submittedName>
</protein>
<organism evidence="3 4">
    <name type="scientific">Candidatus Roizmanbacteria bacterium CG2_30_33_16</name>
    <dbReference type="NCBI Taxonomy" id="1805340"/>
    <lineage>
        <taxon>Bacteria</taxon>
        <taxon>Candidatus Roizmaniibacteriota</taxon>
    </lineage>
</organism>